<dbReference type="GO" id="GO:0005524">
    <property type="term" value="F:ATP binding"/>
    <property type="evidence" value="ECO:0007669"/>
    <property type="project" value="InterPro"/>
</dbReference>
<dbReference type="AlphaFoldDB" id="A0A183EYE3"/>
<comment type="similarity">
    <text evidence="1">Belongs to the class-I aminoacyl-tRNA synthetase family.</text>
</comment>
<accession>A0A183EYE3</accession>
<proteinExistence type="inferred from homology"/>
<reference evidence="2" key="1">
    <citation type="submission" date="2016-06" db="UniProtKB">
        <authorList>
            <consortium name="WormBaseParasite"/>
        </authorList>
    </citation>
    <scope>IDENTIFICATION</scope>
</reference>
<dbReference type="Gene3D" id="3.40.50.620">
    <property type="entry name" value="HUPs"/>
    <property type="match status" value="1"/>
</dbReference>
<dbReference type="WBParaSite" id="GPUH_0002601401-mRNA-1">
    <property type="protein sequence ID" value="GPUH_0002601401-mRNA-1"/>
    <property type="gene ID" value="GPUH_0002601401"/>
</dbReference>
<dbReference type="InterPro" id="IPR014729">
    <property type="entry name" value="Rossmann-like_a/b/a_fold"/>
</dbReference>
<dbReference type="GO" id="GO:0006429">
    <property type="term" value="P:leucyl-tRNA aminoacylation"/>
    <property type="evidence" value="ECO:0007669"/>
    <property type="project" value="InterPro"/>
</dbReference>
<sequence>LNYGDEQWKKETKKALAQLNTYTEEVRRNLDATIDWLHEHACSRSYGLGSRLPWDRQYLIESLSDSTIYNAYYCVAHLLQGGVIDGSVVGPAGIKASDMVDDCWDYVFLNKPYNSDTMPVPESKLALLKNEFLYWYPVDMRASGKDLLQNHLTYYLFNHVALWKNQPELWPRSIRANGHLLLNNEKVKTFSI</sequence>
<evidence type="ECO:0000313" key="2">
    <source>
        <dbReference type="WBParaSite" id="GPUH_0002601401-mRNA-1"/>
    </source>
</evidence>
<dbReference type="SUPFAM" id="SSF52374">
    <property type="entry name" value="Nucleotidylyl transferase"/>
    <property type="match status" value="1"/>
</dbReference>
<dbReference type="PANTHER" id="PTHR45794">
    <property type="entry name" value="LEUCYL-TRNA SYNTHETASE"/>
    <property type="match status" value="1"/>
</dbReference>
<dbReference type="PANTHER" id="PTHR45794:SF1">
    <property type="entry name" value="LEUCINE--TRNA LIGASE, CYTOPLASMIC"/>
    <property type="match status" value="1"/>
</dbReference>
<dbReference type="InterPro" id="IPR004493">
    <property type="entry name" value="Leu-tRNA-synth_Ia_arc/euk"/>
</dbReference>
<protein>
    <submittedName>
        <fullName evidence="2">Leucyl-tRNA synthetase</fullName>
    </submittedName>
</protein>
<dbReference type="GO" id="GO:0004823">
    <property type="term" value="F:leucine-tRNA ligase activity"/>
    <property type="evidence" value="ECO:0007669"/>
    <property type="project" value="InterPro"/>
</dbReference>
<name>A0A183EYE3_9BILA</name>
<organism evidence="2">
    <name type="scientific">Gongylonema pulchrum</name>
    <dbReference type="NCBI Taxonomy" id="637853"/>
    <lineage>
        <taxon>Eukaryota</taxon>
        <taxon>Metazoa</taxon>
        <taxon>Ecdysozoa</taxon>
        <taxon>Nematoda</taxon>
        <taxon>Chromadorea</taxon>
        <taxon>Rhabditida</taxon>
        <taxon>Spirurina</taxon>
        <taxon>Spiruromorpha</taxon>
        <taxon>Spiruroidea</taxon>
        <taxon>Gongylonematidae</taxon>
        <taxon>Gongylonema</taxon>
    </lineage>
</organism>
<evidence type="ECO:0000256" key="1">
    <source>
        <dbReference type="ARBA" id="ARBA00005594"/>
    </source>
</evidence>